<sequence>MSLTHKNTILYATNLTTSHISITNISGAKYWYTTQKQKMKGFLNETLKHEGKD</sequence>
<protein>
    <submittedName>
        <fullName evidence="1">Uncharacterized protein</fullName>
    </submittedName>
</protein>
<evidence type="ECO:0000313" key="1">
    <source>
        <dbReference type="EMBL" id="SMS03023.1"/>
    </source>
</evidence>
<dbReference type="EMBL" id="FXXI01000016">
    <property type="protein sequence ID" value="SMS03023.1"/>
    <property type="molecule type" value="Genomic_DNA"/>
</dbReference>
<dbReference type="AlphaFoldDB" id="A0A1Y6J3Z4"/>
<organism evidence="1 2">
    <name type="scientific">Vibrio mangrovi</name>
    <dbReference type="NCBI Taxonomy" id="474394"/>
    <lineage>
        <taxon>Bacteria</taxon>
        <taxon>Pseudomonadati</taxon>
        <taxon>Pseudomonadota</taxon>
        <taxon>Gammaproteobacteria</taxon>
        <taxon>Vibrionales</taxon>
        <taxon>Vibrionaceae</taxon>
        <taxon>Vibrio</taxon>
    </lineage>
</organism>
<accession>A0A1Y6J3Z4</accession>
<reference evidence="1 2" key="1">
    <citation type="submission" date="2017-05" db="EMBL/GenBank/DDBJ databases">
        <authorList>
            <person name="Song R."/>
            <person name="Chenine A.L."/>
            <person name="Ruprecht R.M."/>
        </authorList>
    </citation>
    <scope>NUCLEOTIDE SEQUENCE [LARGE SCALE GENOMIC DNA]</scope>
    <source>
        <strain evidence="1 2">CECT 7927</strain>
    </source>
</reference>
<gene>
    <name evidence="1" type="ORF">VIM7927_04386</name>
</gene>
<dbReference type="Proteomes" id="UP000196125">
    <property type="component" value="Unassembled WGS sequence"/>
</dbReference>
<name>A0A1Y6J3Z4_9VIBR</name>
<proteinExistence type="predicted"/>
<evidence type="ECO:0000313" key="2">
    <source>
        <dbReference type="Proteomes" id="UP000196125"/>
    </source>
</evidence>